<dbReference type="RefSeq" id="XP_062719748.1">
    <property type="nucleotide sequence ID" value="XM_062862871.1"/>
</dbReference>
<dbReference type="GeneID" id="87881700"/>
<accession>A0AAJ0GPU8</accession>
<dbReference type="Proteomes" id="UP001273166">
    <property type="component" value="Unassembled WGS sequence"/>
</dbReference>
<proteinExistence type="predicted"/>
<reference evidence="1" key="1">
    <citation type="journal article" date="2023" name="Mol. Phylogenet. Evol.">
        <title>Genome-scale phylogeny and comparative genomics of the fungal order Sordariales.</title>
        <authorList>
            <person name="Hensen N."/>
            <person name="Bonometti L."/>
            <person name="Westerberg I."/>
            <person name="Brannstrom I.O."/>
            <person name="Guillou S."/>
            <person name="Cros-Aarteil S."/>
            <person name="Calhoun S."/>
            <person name="Haridas S."/>
            <person name="Kuo A."/>
            <person name="Mondo S."/>
            <person name="Pangilinan J."/>
            <person name="Riley R."/>
            <person name="LaButti K."/>
            <person name="Andreopoulos B."/>
            <person name="Lipzen A."/>
            <person name="Chen C."/>
            <person name="Yan M."/>
            <person name="Daum C."/>
            <person name="Ng V."/>
            <person name="Clum A."/>
            <person name="Steindorff A."/>
            <person name="Ohm R.A."/>
            <person name="Martin F."/>
            <person name="Silar P."/>
            <person name="Natvig D.O."/>
            <person name="Lalanne C."/>
            <person name="Gautier V."/>
            <person name="Ament-Velasquez S.L."/>
            <person name="Kruys A."/>
            <person name="Hutchinson M.I."/>
            <person name="Powell A.J."/>
            <person name="Barry K."/>
            <person name="Miller A.N."/>
            <person name="Grigoriev I.V."/>
            <person name="Debuchy R."/>
            <person name="Gladieux P."/>
            <person name="Hiltunen Thoren M."/>
            <person name="Johannesson H."/>
        </authorList>
    </citation>
    <scope>NUCLEOTIDE SEQUENCE</scope>
    <source>
        <strain evidence="1">CBS 333.67</strain>
    </source>
</reference>
<dbReference type="AlphaFoldDB" id="A0AAJ0GPU8"/>
<keyword evidence="2" id="KW-1185">Reference proteome</keyword>
<organism evidence="1 2">
    <name type="scientific">Chaetomium strumarium</name>
    <dbReference type="NCBI Taxonomy" id="1170767"/>
    <lineage>
        <taxon>Eukaryota</taxon>
        <taxon>Fungi</taxon>
        <taxon>Dikarya</taxon>
        <taxon>Ascomycota</taxon>
        <taxon>Pezizomycotina</taxon>
        <taxon>Sordariomycetes</taxon>
        <taxon>Sordariomycetidae</taxon>
        <taxon>Sordariales</taxon>
        <taxon>Chaetomiaceae</taxon>
        <taxon>Chaetomium</taxon>
    </lineage>
</organism>
<evidence type="ECO:0000313" key="1">
    <source>
        <dbReference type="EMBL" id="KAK3303968.1"/>
    </source>
</evidence>
<comment type="caution">
    <text evidence="1">The sequence shown here is derived from an EMBL/GenBank/DDBJ whole genome shotgun (WGS) entry which is preliminary data.</text>
</comment>
<protein>
    <submittedName>
        <fullName evidence="1">Uncharacterized protein</fullName>
    </submittedName>
</protein>
<dbReference type="EMBL" id="JAUDZG010000005">
    <property type="protein sequence ID" value="KAK3303968.1"/>
    <property type="molecule type" value="Genomic_DNA"/>
</dbReference>
<evidence type="ECO:0000313" key="2">
    <source>
        <dbReference type="Proteomes" id="UP001273166"/>
    </source>
</evidence>
<sequence>MSDGPVRGPWLIRFPDFGCCGRPLLRPYAILSHRGKPPTNATDFREPEQITTPQCFTKQPQKLHVVHGTVQKTRSKISVLCCFSVNTDAVTPKTEPLTGQLPRHIQTCNPYGPNSAAFGFFDCLSRIPAQWITDAVLGMESFPAAFDQVQTQIDSSLRPLPSHPNSKLSVIDCPLVPSLYPLRIVIVDPEQVLLGKICRRFLVRSGLVGASPKCLQFHGIGPSSK</sequence>
<reference evidence="1" key="2">
    <citation type="submission" date="2023-06" db="EMBL/GenBank/DDBJ databases">
        <authorList>
            <consortium name="Lawrence Berkeley National Laboratory"/>
            <person name="Mondo S.J."/>
            <person name="Hensen N."/>
            <person name="Bonometti L."/>
            <person name="Westerberg I."/>
            <person name="Brannstrom I.O."/>
            <person name="Guillou S."/>
            <person name="Cros-Aarteil S."/>
            <person name="Calhoun S."/>
            <person name="Haridas S."/>
            <person name="Kuo A."/>
            <person name="Pangilinan J."/>
            <person name="Riley R."/>
            <person name="Labutti K."/>
            <person name="Andreopoulos B."/>
            <person name="Lipzen A."/>
            <person name="Chen C."/>
            <person name="Yanf M."/>
            <person name="Daum C."/>
            <person name="Ng V."/>
            <person name="Clum A."/>
            <person name="Steindorff A."/>
            <person name="Ohm R."/>
            <person name="Martin F."/>
            <person name="Silar P."/>
            <person name="Natvig D."/>
            <person name="Lalanne C."/>
            <person name="Gautier V."/>
            <person name="Ament-Velasquez S.L."/>
            <person name="Kruys A."/>
            <person name="Hutchinson M.I."/>
            <person name="Powell A.J."/>
            <person name="Barry K."/>
            <person name="Miller A.N."/>
            <person name="Grigoriev I.V."/>
            <person name="Debuchy R."/>
            <person name="Gladieux P."/>
            <person name="Thoren M.H."/>
            <person name="Johannesson H."/>
        </authorList>
    </citation>
    <scope>NUCLEOTIDE SEQUENCE</scope>
    <source>
        <strain evidence="1">CBS 333.67</strain>
    </source>
</reference>
<gene>
    <name evidence="1" type="ORF">B0T15DRAFT_225439</name>
</gene>
<name>A0AAJ0GPU8_9PEZI</name>